<evidence type="ECO:0000256" key="5">
    <source>
        <dbReference type="ARBA" id="ARBA00022927"/>
    </source>
</evidence>
<dbReference type="PANTHER" id="PTHR15746">
    <property type="entry name" value="RAB11-RELATED"/>
    <property type="match status" value="1"/>
</dbReference>
<dbReference type="InterPro" id="IPR037789">
    <property type="entry name" value="FIP_classI"/>
</dbReference>
<feature type="compositionally biased region" description="Low complexity" evidence="6">
    <location>
        <begin position="215"/>
        <end position="229"/>
    </location>
</feature>
<evidence type="ECO:0000256" key="2">
    <source>
        <dbReference type="ARBA" id="ARBA00022448"/>
    </source>
</evidence>
<evidence type="ECO:0000256" key="6">
    <source>
        <dbReference type="SAM" id="MobiDB-lite"/>
    </source>
</evidence>
<dbReference type="Proteomes" id="UP000593567">
    <property type="component" value="Unassembled WGS sequence"/>
</dbReference>
<dbReference type="InterPro" id="IPR037245">
    <property type="entry name" value="FIP-RBD_C_sf"/>
</dbReference>
<keyword evidence="10" id="KW-1185">Reference proteome</keyword>
<reference evidence="9" key="1">
    <citation type="submission" date="2020-06" db="EMBL/GenBank/DDBJ databases">
        <title>Draft genome of Bugula neritina, a colonial animal packing powerful symbionts and potential medicines.</title>
        <authorList>
            <person name="Rayko M."/>
        </authorList>
    </citation>
    <scope>NUCLEOTIDE SEQUENCE [LARGE SCALE GENOMIC DNA]</scope>
    <source>
        <strain evidence="9">Kwan_BN1</strain>
    </source>
</reference>
<evidence type="ECO:0000256" key="4">
    <source>
        <dbReference type="ARBA" id="ARBA00022753"/>
    </source>
</evidence>
<gene>
    <name evidence="9" type="ORF">EB796_016250</name>
</gene>
<feature type="compositionally biased region" description="Polar residues" evidence="6">
    <location>
        <begin position="291"/>
        <end position="315"/>
    </location>
</feature>
<feature type="compositionally biased region" description="Basic and acidic residues" evidence="6">
    <location>
        <begin position="230"/>
        <end position="239"/>
    </location>
</feature>
<sequence>MSWNPTHVVVAVQRAKDLISKGKNGTNDAFVTIALNDNKFQTSIKDKAIDPEWYEECDVPLPEDYNKHKLILQIFHRNNLGIDEFLGYLEIILQNVDVYDAPRSVWHPLLCKPGQNKTKPRGEIEVRLSFEVKKAKDLDSLSVTSAASKRFKMRRKIKGPKVEKTADYVPDLNALDTGALSLDDIAENYSAVASRKRLSGSDSMSLPPASPGMVRSSPRSSKGRSGYSPFDKRRSRGDLDTPPSSNASTEDVRPRADDADSSEGFVRGHRRGGSGSDVSSSKPNRRLLTSKPRSSSNVDISSTPNAEVSTISEKGSSAMEESIGKSRIRNSASTSQIGEDVLPEVNEDSSSEVVEESKPHSSAAAIPAEPILIDDDSDGSVDNYKPSPVVPLLRNPEPAGLFERLDEQMEEEQANLFKLVAHQAEPGEDIYTPVGKISESLPAGGAAADEVDQLGSLGVQADNKELDITVGDENKEPSIDVIAHSTPKLDEFKEDVSFKRKAKHRKSKGKKKVAPPSSDLFNLLMDSNEPEYNVDATLSYKDRKNMPSFDIDPSAGGNVDDVNMEPVDPVSNQSKMDSPPKHSASELLNLGVDADPSTGVLEPHLHKSINNSSPAGNGTNPFEEPSSATNNSNPFDEPSPSANSNNPFNDPSPTANPFGEPSPAANVSNPFEEPSVDMNKSNPFEVITAEADLSPNTNNPFEETSSKINVSNPFKEVNSTSDKVEKRRSSTAKTPSEQIDSSAGGLNPFEDDEDTEFKRVGSFARAGSNRFKNSARQKKREKTAAPPPPKPQRLFTESSTEVNTDAVVTPSDNSSENLQMSSDSPRQKSKKEKKAPQAPNISLNAKSPDERVRSSSQNSVPSQPMPKSHRKSTDISDIEKIANANARSHHAKILNSPSTNSGPGKFERQPAIGAEAPEVPVEKRVTREASTQATMDEPESVPAEFVNMSKMDLVEMIQRLRLQVRKKEEHSKDLEEYIDSLLLRVMSNDPNLLSAQSSCSQQANQANKLR</sequence>
<evidence type="ECO:0000313" key="9">
    <source>
        <dbReference type="EMBL" id="KAF6025443.1"/>
    </source>
</evidence>
<dbReference type="SUPFAM" id="SSF49562">
    <property type="entry name" value="C2 domain (Calcium/lipid-binding domain, CaLB)"/>
    <property type="match status" value="1"/>
</dbReference>
<feature type="compositionally biased region" description="Basic and acidic residues" evidence="6">
    <location>
        <begin position="871"/>
        <end position="880"/>
    </location>
</feature>
<evidence type="ECO:0000259" key="7">
    <source>
        <dbReference type="PROSITE" id="PS50004"/>
    </source>
</evidence>
<dbReference type="GO" id="GO:0031267">
    <property type="term" value="F:small GTPase binding"/>
    <property type="evidence" value="ECO:0007669"/>
    <property type="project" value="InterPro"/>
</dbReference>
<dbReference type="PROSITE" id="PS51511">
    <property type="entry name" value="FIP_RBD"/>
    <property type="match status" value="1"/>
</dbReference>
<proteinExistence type="predicted"/>
<dbReference type="InterPro" id="IPR000008">
    <property type="entry name" value="C2_dom"/>
</dbReference>
<dbReference type="Pfam" id="PF09457">
    <property type="entry name" value="RBD-FIP"/>
    <property type="match status" value="1"/>
</dbReference>
<evidence type="ECO:0000313" key="10">
    <source>
        <dbReference type="Proteomes" id="UP000593567"/>
    </source>
</evidence>
<dbReference type="GO" id="GO:0015031">
    <property type="term" value="P:protein transport"/>
    <property type="evidence" value="ECO:0007669"/>
    <property type="project" value="UniProtKB-KW"/>
</dbReference>
<dbReference type="SMART" id="SM00239">
    <property type="entry name" value="C2"/>
    <property type="match status" value="1"/>
</dbReference>
<accession>A0A7J7JHZ7</accession>
<feature type="compositionally biased region" description="Polar residues" evidence="6">
    <location>
        <begin position="694"/>
        <end position="721"/>
    </location>
</feature>
<comment type="caution">
    <text evidence="9">The sequence shown here is derived from an EMBL/GenBank/DDBJ whole genome shotgun (WGS) entry which is preliminary data.</text>
</comment>
<feature type="compositionally biased region" description="Polar residues" evidence="6">
    <location>
        <begin position="731"/>
        <end position="741"/>
    </location>
</feature>
<keyword evidence="4" id="KW-0967">Endosome</keyword>
<dbReference type="Gene3D" id="1.20.5.2440">
    <property type="match status" value="1"/>
</dbReference>
<keyword evidence="3" id="KW-0597">Phosphoprotein</keyword>
<evidence type="ECO:0000256" key="1">
    <source>
        <dbReference type="ARBA" id="ARBA00004172"/>
    </source>
</evidence>
<dbReference type="OrthoDB" id="8956628at2759"/>
<feature type="compositionally biased region" description="Basic residues" evidence="6">
    <location>
        <begin position="499"/>
        <end position="513"/>
    </location>
</feature>
<feature type="region of interest" description="Disordered" evidence="6">
    <location>
        <begin position="494"/>
        <end position="943"/>
    </location>
</feature>
<keyword evidence="2" id="KW-0813">Transport</keyword>
<dbReference type="PANTHER" id="PTHR15746:SF23">
    <property type="entry name" value="RAB11 INTERACTING PROTEIN, ISOFORM A"/>
    <property type="match status" value="1"/>
</dbReference>
<dbReference type="GO" id="GO:0045055">
    <property type="term" value="P:regulated exocytosis"/>
    <property type="evidence" value="ECO:0007669"/>
    <property type="project" value="TreeGrafter"/>
</dbReference>
<evidence type="ECO:0000256" key="3">
    <source>
        <dbReference type="ARBA" id="ARBA00022553"/>
    </source>
</evidence>
<protein>
    <submittedName>
        <fullName evidence="9">Uncharacterized protein</fullName>
    </submittedName>
</protein>
<comment type="subcellular location">
    <subcellularLocation>
        <location evidence="1">Recycling endosome</location>
    </subcellularLocation>
</comment>
<dbReference type="SUPFAM" id="SSF144270">
    <property type="entry name" value="Eferin C-derminal domain-like"/>
    <property type="match status" value="1"/>
</dbReference>
<feature type="compositionally biased region" description="Low complexity" evidence="6">
    <location>
        <begin position="638"/>
        <end position="653"/>
    </location>
</feature>
<dbReference type="EMBL" id="VXIV02002459">
    <property type="protein sequence ID" value="KAF6025443.1"/>
    <property type="molecule type" value="Genomic_DNA"/>
</dbReference>
<feature type="region of interest" description="Disordered" evidence="6">
    <location>
        <begin position="194"/>
        <end position="395"/>
    </location>
</feature>
<organism evidence="9 10">
    <name type="scientific">Bugula neritina</name>
    <name type="common">Brown bryozoan</name>
    <name type="synonym">Sertularia neritina</name>
    <dbReference type="NCBI Taxonomy" id="10212"/>
    <lineage>
        <taxon>Eukaryota</taxon>
        <taxon>Metazoa</taxon>
        <taxon>Spiralia</taxon>
        <taxon>Lophotrochozoa</taxon>
        <taxon>Bryozoa</taxon>
        <taxon>Gymnolaemata</taxon>
        <taxon>Cheilostomatida</taxon>
        <taxon>Flustrina</taxon>
        <taxon>Buguloidea</taxon>
        <taxon>Bugulidae</taxon>
        <taxon>Bugula</taxon>
    </lineage>
</organism>
<evidence type="ECO:0000259" key="8">
    <source>
        <dbReference type="PROSITE" id="PS51511"/>
    </source>
</evidence>
<feature type="compositionally biased region" description="Polar residues" evidence="6">
    <location>
        <begin position="810"/>
        <end position="824"/>
    </location>
</feature>
<dbReference type="Pfam" id="PF00168">
    <property type="entry name" value="C2"/>
    <property type="match status" value="1"/>
</dbReference>
<feature type="domain" description="FIP-RBD" evidence="8">
    <location>
        <begin position="934"/>
        <end position="996"/>
    </location>
</feature>
<feature type="compositionally biased region" description="Polar residues" evidence="6">
    <location>
        <begin position="608"/>
        <end position="634"/>
    </location>
</feature>
<dbReference type="PROSITE" id="PS50004">
    <property type="entry name" value="C2"/>
    <property type="match status" value="1"/>
</dbReference>
<dbReference type="InterPro" id="IPR019018">
    <property type="entry name" value="Rab-bd_FIP-RBD"/>
</dbReference>
<dbReference type="GO" id="GO:0055037">
    <property type="term" value="C:recycling endosome"/>
    <property type="evidence" value="ECO:0007669"/>
    <property type="project" value="UniProtKB-SubCell"/>
</dbReference>
<dbReference type="AlphaFoldDB" id="A0A7J7JHZ7"/>
<dbReference type="InterPro" id="IPR035892">
    <property type="entry name" value="C2_domain_sf"/>
</dbReference>
<name>A0A7J7JHZ7_BUGNE</name>
<dbReference type="Gene3D" id="2.60.40.150">
    <property type="entry name" value="C2 domain"/>
    <property type="match status" value="1"/>
</dbReference>
<feature type="compositionally biased region" description="Acidic residues" evidence="6">
    <location>
        <begin position="341"/>
        <end position="354"/>
    </location>
</feature>
<feature type="domain" description="C2" evidence="7">
    <location>
        <begin position="1"/>
        <end position="107"/>
    </location>
</feature>
<keyword evidence="5" id="KW-0653">Protein transport</keyword>